<evidence type="ECO:0000256" key="1">
    <source>
        <dbReference type="ARBA" id="ARBA00006767"/>
    </source>
</evidence>
<proteinExistence type="inferred from homology"/>
<dbReference type="PANTHER" id="PTHR10724">
    <property type="entry name" value="30S RIBOSOMAL PROTEIN S1"/>
    <property type="match status" value="1"/>
</dbReference>
<feature type="region of interest" description="Disordered" evidence="5">
    <location>
        <begin position="600"/>
        <end position="655"/>
    </location>
</feature>
<dbReference type="OrthoDB" id="9804077at2"/>
<comment type="function">
    <text evidence="4">Binds mRNA; thus facilitating recognition of the initiation point. It is needed to translate mRNA with a short Shine-Dalgarno (SD) purine-rich sequence.</text>
</comment>
<keyword evidence="2 7" id="KW-0689">Ribosomal protein</keyword>
<dbReference type="GO" id="GO:0006412">
    <property type="term" value="P:translation"/>
    <property type="evidence" value="ECO:0007669"/>
    <property type="project" value="TreeGrafter"/>
</dbReference>
<dbReference type="GO" id="GO:0003735">
    <property type="term" value="F:structural constituent of ribosome"/>
    <property type="evidence" value="ECO:0007669"/>
    <property type="project" value="TreeGrafter"/>
</dbReference>
<name>I0IFP1_PHYMF</name>
<evidence type="ECO:0000256" key="4">
    <source>
        <dbReference type="ARBA" id="ARBA00025604"/>
    </source>
</evidence>
<dbReference type="SUPFAM" id="SSF50249">
    <property type="entry name" value="Nucleic acid-binding proteins"/>
    <property type="match status" value="4"/>
</dbReference>
<feature type="region of interest" description="Disordered" evidence="5">
    <location>
        <begin position="1"/>
        <end position="98"/>
    </location>
</feature>
<dbReference type="STRING" id="1142394.PSMK_19200"/>
<evidence type="ECO:0000259" key="6">
    <source>
        <dbReference type="PROSITE" id="PS50126"/>
    </source>
</evidence>
<dbReference type="InterPro" id="IPR012340">
    <property type="entry name" value="NA-bd_OB-fold"/>
</dbReference>
<protein>
    <submittedName>
        <fullName evidence="7">30S ribosomal protein S1</fullName>
    </submittedName>
</protein>
<feature type="region of interest" description="Disordered" evidence="5">
    <location>
        <begin position="372"/>
        <end position="428"/>
    </location>
</feature>
<evidence type="ECO:0000256" key="5">
    <source>
        <dbReference type="SAM" id="MobiDB-lite"/>
    </source>
</evidence>
<feature type="compositionally biased region" description="Gly residues" evidence="5">
    <location>
        <begin position="634"/>
        <end position="647"/>
    </location>
</feature>
<organism evidence="7 8">
    <name type="scientific">Phycisphaera mikurensis (strain NBRC 102666 / KCTC 22515 / FYK2301M01)</name>
    <dbReference type="NCBI Taxonomy" id="1142394"/>
    <lineage>
        <taxon>Bacteria</taxon>
        <taxon>Pseudomonadati</taxon>
        <taxon>Planctomycetota</taxon>
        <taxon>Phycisphaerae</taxon>
        <taxon>Phycisphaerales</taxon>
        <taxon>Phycisphaeraceae</taxon>
        <taxon>Phycisphaera</taxon>
    </lineage>
</organism>
<keyword evidence="3" id="KW-0687">Ribonucleoprotein</keyword>
<feature type="domain" description="S1 motif" evidence="6">
    <location>
        <begin position="137"/>
        <end position="209"/>
    </location>
</feature>
<sequence length="655" mass="68814">MEAPASNDPSAVDPTPDTPPAEAQPEMPRPAAPPAVEPQTAANVESMPDPVPGGTPESAAQPNADADAAMERAMNQEAEAVAASTIPDAAPERSVDDELAEALAGVDADALMNASAGGEENPANRAAPKPGGKVARGQVRRGTVTALRGEDVFVDLQSDGANLGSGGPAKLQGIVPAQQFEHPPRIGALMDFVVDHADEAEGLVFLSREGAISRGTWDELEVGNAVEARVTGSNKGGLELELAGSIKAFMPASQVDVGSVEDLSVFHGQKVEAEVTEIDRRHKKVLLSRRKLQDRQRAVGREKLLKELEVGQTREGTVTNLMAFGAFVDLGGVEGLLHVSDLAHNRIDKPGDVLSVGQKVSVMVLKLENLHGEDANEPAPEAQGSATDRGTAGGGVKAATPQKGGKKKRNRPRIALGIKQTTPDPWEGLADRYTEGENISVRVVKTTTFGAFAEIEPGVEGLLPISELAWNRTEKVEDVVKKGDAVKVQILKIETKKKRFTLSLKAAAGDPWATGEGGEGGGNGLGVSAGESVKGRVTTVTDFGAFVALESGVEGLVHISELADRRVDKVTDVLQVGDEKTFKVKSVEPEKRKIALSLRTKPSPREAREAEEAQLMQNQPKAKPRLDKRNLKSGLGGGGGMGQGLGGLSLSDFNK</sequence>
<evidence type="ECO:0000313" key="7">
    <source>
        <dbReference type="EMBL" id="BAM04079.1"/>
    </source>
</evidence>
<feature type="domain" description="S1 motif" evidence="6">
    <location>
        <begin position="436"/>
        <end position="505"/>
    </location>
</feature>
<dbReference type="InterPro" id="IPR035104">
    <property type="entry name" value="Ribosomal_protein_S1-like"/>
</dbReference>
<dbReference type="AlphaFoldDB" id="I0IFP1"/>
<dbReference type="InterPro" id="IPR050437">
    <property type="entry name" value="Ribos_protein_bS1-like"/>
</dbReference>
<dbReference type="eggNOG" id="COG0539">
    <property type="taxonomic scope" value="Bacteria"/>
</dbReference>
<dbReference type="Proteomes" id="UP000007881">
    <property type="component" value="Chromosome"/>
</dbReference>
<feature type="domain" description="S1 motif" evidence="6">
    <location>
        <begin position="311"/>
        <end position="368"/>
    </location>
</feature>
<dbReference type="Gene3D" id="2.40.50.140">
    <property type="entry name" value="Nucleic acid-binding proteins"/>
    <property type="match status" value="5"/>
</dbReference>
<dbReference type="SMART" id="SM00316">
    <property type="entry name" value="S1"/>
    <property type="match status" value="5"/>
</dbReference>
<reference evidence="7 8" key="1">
    <citation type="submission" date="2012-02" db="EMBL/GenBank/DDBJ databases">
        <title>Complete genome sequence of Phycisphaera mikurensis NBRC 102666.</title>
        <authorList>
            <person name="Ankai A."/>
            <person name="Hosoyama A."/>
            <person name="Terui Y."/>
            <person name="Sekine M."/>
            <person name="Fukai R."/>
            <person name="Kato Y."/>
            <person name="Nakamura S."/>
            <person name="Yamada-Narita S."/>
            <person name="Kawakoshi A."/>
            <person name="Fukunaga Y."/>
            <person name="Yamazaki S."/>
            <person name="Fujita N."/>
        </authorList>
    </citation>
    <scope>NUCLEOTIDE SEQUENCE [LARGE SCALE GENOMIC DNA]</scope>
    <source>
        <strain evidence="8">NBRC 102666 / KCTC 22515 / FYK2301M01</strain>
    </source>
</reference>
<feature type="region of interest" description="Disordered" evidence="5">
    <location>
        <begin position="114"/>
        <end position="140"/>
    </location>
</feature>
<dbReference type="FunFam" id="2.40.50.140:FF:000103">
    <property type="entry name" value="protein RRP5 homolog"/>
    <property type="match status" value="1"/>
</dbReference>
<dbReference type="PANTHER" id="PTHR10724:SF7">
    <property type="entry name" value="SMALL RIBOSOMAL SUBUNIT PROTEIN BS1C"/>
    <property type="match status" value="1"/>
</dbReference>
<evidence type="ECO:0000256" key="2">
    <source>
        <dbReference type="ARBA" id="ARBA00022980"/>
    </source>
</evidence>
<dbReference type="Pfam" id="PF00575">
    <property type="entry name" value="S1"/>
    <property type="match status" value="4"/>
</dbReference>
<evidence type="ECO:0000313" key="8">
    <source>
        <dbReference type="Proteomes" id="UP000007881"/>
    </source>
</evidence>
<dbReference type="PRINTS" id="PR00681">
    <property type="entry name" value="RIBOSOMALS1"/>
</dbReference>
<feature type="domain" description="S1 motif" evidence="6">
    <location>
        <begin position="530"/>
        <end position="599"/>
    </location>
</feature>
<dbReference type="GO" id="GO:1990904">
    <property type="term" value="C:ribonucleoprotein complex"/>
    <property type="evidence" value="ECO:0007669"/>
    <property type="project" value="UniProtKB-KW"/>
</dbReference>
<feature type="compositionally biased region" description="Pro residues" evidence="5">
    <location>
        <begin position="27"/>
        <end position="36"/>
    </location>
</feature>
<dbReference type="PROSITE" id="PS50126">
    <property type="entry name" value="S1"/>
    <property type="match status" value="5"/>
</dbReference>
<dbReference type="KEGG" id="phm:PSMK_19200"/>
<dbReference type="RefSeq" id="WP_014437297.1">
    <property type="nucleotide sequence ID" value="NC_017080.1"/>
</dbReference>
<comment type="similarity">
    <text evidence="1">Belongs to the bacterial ribosomal protein bS1 family.</text>
</comment>
<dbReference type="GO" id="GO:0005840">
    <property type="term" value="C:ribosome"/>
    <property type="evidence" value="ECO:0007669"/>
    <property type="project" value="UniProtKB-KW"/>
</dbReference>
<accession>I0IFP1</accession>
<evidence type="ECO:0000256" key="3">
    <source>
        <dbReference type="ARBA" id="ARBA00023274"/>
    </source>
</evidence>
<dbReference type="InterPro" id="IPR003029">
    <property type="entry name" value="S1_domain"/>
</dbReference>
<dbReference type="GO" id="GO:0003729">
    <property type="term" value="F:mRNA binding"/>
    <property type="evidence" value="ECO:0007669"/>
    <property type="project" value="TreeGrafter"/>
</dbReference>
<keyword evidence="8" id="KW-1185">Reference proteome</keyword>
<dbReference type="HOGENOM" id="CLU_418473_0_0_0"/>
<dbReference type="EMBL" id="AP012338">
    <property type="protein sequence ID" value="BAM04079.1"/>
    <property type="molecule type" value="Genomic_DNA"/>
</dbReference>
<dbReference type="CDD" id="cd04465">
    <property type="entry name" value="S1_RPS1_repeat_ec2_hs2"/>
    <property type="match status" value="1"/>
</dbReference>
<dbReference type="CDD" id="cd05688">
    <property type="entry name" value="S1_RPS1_repeat_ec3"/>
    <property type="match status" value="1"/>
</dbReference>
<feature type="domain" description="S1 motif" evidence="6">
    <location>
        <begin position="223"/>
        <end position="290"/>
    </location>
</feature>
<gene>
    <name evidence="7" type="primary">rpsA</name>
    <name evidence="7" type="ordered locus">PSMK_19200</name>
</gene>